<comment type="caution">
    <text evidence="4">The sequence shown here is derived from an EMBL/GenBank/DDBJ whole genome shotgun (WGS) entry which is preliminary data.</text>
</comment>
<dbReference type="AlphaFoldDB" id="A0A562DKZ1"/>
<dbReference type="SUPFAM" id="SSF53850">
    <property type="entry name" value="Periplasmic binding protein-like II"/>
    <property type="match status" value="1"/>
</dbReference>
<dbReference type="RefSeq" id="WP_145692787.1">
    <property type="nucleotide sequence ID" value="NZ_VLJT01000040.1"/>
</dbReference>
<dbReference type="Proteomes" id="UP000317573">
    <property type="component" value="Unassembled WGS sequence"/>
</dbReference>
<keyword evidence="3" id="KW-0732">Signal</keyword>
<protein>
    <submittedName>
        <fullName evidence="4">NitT/TauT family transport system substrate-binding protein</fullName>
    </submittedName>
</protein>
<dbReference type="PANTHER" id="PTHR30024">
    <property type="entry name" value="ALIPHATIC SULFONATES-BINDING PROTEIN-RELATED"/>
    <property type="match status" value="1"/>
</dbReference>
<accession>A0A562DKZ1</accession>
<evidence type="ECO:0000313" key="4">
    <source>
        <dbReference type="EMBL" id="TWH10348.1"/>
    </source>
</evidence>
<evidence type="ECO:0000256" key="3">
    <source>
        <dbReference type="ARBA" id="ARBA00022729"/>
    </source>
</evidence>
<organism evidence="4 5">
    <name type="scientific">Rhodococcus rhodochrous J45</name>
    <dbReference type="NCBI Taxonomy" id="935266"/>
    <lineage>
        <taxon>Bacteria</taxon>
        <taxon>Bacillati</taxon>
        <taxon>Actinomycetota</taxon>
        <taxon>Actinomycetes</taxon>
        <taxon>Mycobacteriales</taxon>
        <taxon>Nocardiaceae</taxon>
        <taxon>Rhodococcus</taxon>
    </lineage>
</organism>
<name>A0A562DKZ1_RHORH</name>
<dbReference type="Gene3D" id="3.40.190.10">
    <property type="entry name" value="Periplasmic binding protein-like II"/>
    <property type="match status" value="2"/>
</dbReference>
<reference evidence="4 5" key="1">
    <citation type="submission" date="2019-07" db="EMBL/GenBank/DDBJ databases">
        <title>Genome sequencing of lignin-degrading bacterial isolates.</title>
        <authorList>
            <person name="Gladden J."/>
        </authorList>
    </citation>
    <scope>NUCLEOTIDE SEQUENCE [LARGE SCALE GENOMIC DNA]</scope>
    <source>
        <strain evidence="4 5">J45</strain>
    </source>
</reference>
<dbReference type="GO" id="GO:0042597">
    <property type="term" value="C:periplasmic space"/>
    <property type="evidence" value="ECO:0007669"/>
    <property type="project" value="UniProtKB-SubCell"/>
</dbReference>
<evidence type="ECO:0000313" key="5">
    <source>
        <dbReference type="Proteomes" id="UP000317573"/>
    </source>
</evidence>
<dbReference type="EMBL" id="VLJT01000040">
    <property type="protein sequence ID" value="TWH10348.1"/>
    <property type="molecule type" value="Genomic_DNA"/>
</dbReference>
<comment type="subcellular location">
    <subcellularLocation>
        <location evidence="1">Periplasm</location>
    </subcellularLocation>
</comment>
<sequence>MTNDTTAPLPKVTSVRTGAIFTLPYLVGLEKGYFLDEGVDLELVAPGAYNVSVKPIEDHHLVSSFGGISTGFENGDVSMYRACEWGQVRRAQDSGRGGQIVTQRAAIASQAIFVHPDSDVYHPQSLRNKQVAVNFHHGSHYLAIQTLEGFVDPEELKVVHVGGPVDRYKALRDGTVDAVALMEPYISLALKQGYRLVAEAFYTGAEIADEKVDPEVYAAIDRAVRRAVADINADVTPYLHYFTAEVPEELGTLEESDIAPWRLRFADPQPYAPEQFDQTYRWLLKWGLIASGSDFKKLVDNRALSS</sequence>
<gene>
    <name evidence="4" type="ORF">L618_004000000030</name>
</gene>
<comment type="similarity">
    <text evidence="2">Belongs to the bacterial solute-binding protein SsuA/TauA family.</text>
</comment>
<proteinExistence type="inferred from homology"/>
<evidence type="ECO:0000256" key="2">
    <source>
        <dbReference type="ARBA" id="ARBA00010742"/>
    </source>
</evidence>
<dbReference type="PANTHER" id="PTHR30024:SF47">
    <property type="entry name" value="TAURINE-BINDING PERIPLASMIC PROTEIN"/>
    <property type="match status" value="1"/>
</dbReference>
<evidence type="ECO:0000256" key="1">
    <source>
        <dbReference type="ARBA" id="ARBA00004418"/>
    </source>
</evidence>